<evidence type="ECO:0000256" key="4">
    <source>
        <dbReference type="ARBA" id="ARBA00022989"/>
    </source>
</evidence>
<gene>
    <name evidence="8" type="ORF">LCGC14_2350900</name>
</gene>
<dbReference type="EMBL" id="LAZR01034219">
    <property type="protein sequence ID" value="KKL45909.1"/>
    <property type="molecule type" value="Genomic_DNA"/>
</dbReference>
<dbReference type="AlphaFoldDB" id="A0A0F9C9U4"/>
<reference evidence="8" key="1">
    <citation type="journal article" date="2015" name="Nature">
        <title>Complex archaea that bridge the gap between prokaryotes and eukaryotes.</title>
        <authorList>
            <person name="Spang A."/>
            <person name="Saw J.H."/>
            <person name="Jorgensen S.L."/>
            <person name="Zaremba-Niedzwiedzka K."/>
            <person name="Martijn J."/>
            <person name="Lind A.E."/>
            <person name="van Eijk R."/>
            <person name="Schleper C."/>
            <person name="Guy L."/>
            <person name="Ettema T.J."/>
        </authorList>
    </citation>
    <scope>NUCLEOTIDE SEQUENCE</scope>
</reference>
<feature type="non-terminal residue" evidence="8">
    <location>
        <position position="1"/>
    </location>
</feature>
<feature type="domain" description="ABC3 transporter permease C-terminal" evidence="7">
    <location>
        <begin position="2"/>
        <end position="89"/>
    </location>
</feature>
<comment type="caution">
    <text evidence="8">The sequence shown here is derived from an EMBL/GenBank/DDBJ whole genome shotgun (WGS) entry which is preliminary data.</text>
</comment>
<comment type="subcellular location">
    <subcellularLocation>
        <location evidence="1">Cell membrane</location>
        <topology evidence="1">Multi-pass membrane protein</topology>
    </subcellularLocation>
</comment>
<proteinExistence type="predicted"/>
<evidence type="ECO:0000256" key="2">
    <source>
        <dbReference type="ARBA" id="ARBA00022475"/>
    </source>
</evidence>
<accession>A0A0F9C9U4</accession>
<evidence type="ECO:0000256" key="5">
    <source>
        <dbReference type="ARBA" id="ARBA00023136"/>
    </source>
</evidence>
<keyword evidence="5 6" id="KW-0472">Membrane</keyword>
<keyword evidence="4 6" id="KW-1133">Transmembrane helix</keyword>
<keyword evidence="3 6" id="KW-0812">Transmembrane</keyword>
<keyword evidence="2" id="KW-1003">Cell membrane</keyword>
<protein>
    <recommendedName>
        <fullName evidence="7">ABC3 transporter permease C-terminal domain-containing protein</fullName>
    </recommendedName>
</protein>
<evidence type="ECO:0000259" key="7">
    <source>
        <dbReference type="Pfam" id="PF02687"/>
    </source>
</evidence>
<organism evidence="8">
    <name type="scientific">marine sediment metagenome</name>
    <dbReference type="NCBI Taxonomy" id="412755"/>
    <lineage>
        <taxon>unclassified sequences</taxon>
        <taxon>metagenomes</taxon>
        <taxon>ecological metagenomes</taxon>
    </lineage>
</organism>
<feature type="transmembrane region" description="Helical" evidence="6">
    <location>
        <begin position="31"/>
        <end position="53"/>
    </location>
</feature>
<sequence>VLDRRGELAMLRAVGFERNWLTRMIFYEHTAMFSAGLVIGLVSGLVAVGPVLISAGAQVPYLSVALTIVAILLSGMLWIWLAATLALKGEMLGALRNE</sequence>
<evidence type="ECO:0000313" key="8">
    <source>
        <dbReference type="EMBL" id="KKL45909.1"/>
    </source>
</evidence>
<name>A0A0F9C9U4_9ZZZZ</name>
<evidence type="ECO:0000256" key="3">
    <source>
        <dbReference type="ARBA" id="ARBA00022692"/>
    </source>
</evidence>
<dbReference type="InterPro" id="IPR003838">
    <property type="entry name" value="ABC3_permease_C"/>
</dbReference>
<dbReference type="GO" id="GO:0005886">
    <property type="term" value="C:plasma membrane"/>
    <property type="evidence" value="ECO:0007669"/>
    <property type="project" value="UniProtKB-SubCell"/>
</dbReference>
<evidence type="ECO:0000256" key="1">
    <source>
        <dbReference type="ARBA" id="ARBA00004651"/>
    </source>
</evidence>
<evidence type="ECO:0000256" key="6">
    <source>
        <dbReference type="SAM" id="Phobius"/>
    </source>
</evidence>
<feature type="transmembrane region" description="Helical" evidence="6">
    <location>
        <begin position="59"/>
        <end position="87"/>
    </location>
</feature>
<dbReference type="Pfam" id="PF02687">
    <property type="entry name" value="FtsX"/>
    <property type="match status" value="1"/>
</dbReference>